<dbReference type="Proteomes" id="UP000494120">
    <property type="component" value="Unassembled WGS sequence"/>
</dbReference>
<accession>A0ABY6Y2K0</accession>
<protein>
    <recommendedName>
        <fullName evidence="1">HNH nuclease domain-containing protein</fullName>
    </recommendedName>
</protein>
<evidence type="ECO:0000313" key="3">
    <source>
        <dbReference type="Proteomes" id="UP000494120"/>
    </source>
</evidence>
<evidence type="ECO:0000259" key="1">
    <source>
        <dbReference type="Pfam" id="PF13392"/>
    </source>
</evidence>
<comment type="caution">
    <text evidence="2">The sequence shown here is derived from an EMBL/GenBank/DDBJ whole genome shotgun (WGS) entry which is preliminary data.</text>
</comment>
<feature type="domain" description="HNH nuclease" evidence="1">
    <location>
        <begin position="34"/>
        <end position="76"/>
    </location>
</feature>
<dbReference type="Gene3D" id="3.90.75.20">
    <property type="match status" value="1"/>
</dbReference>
<organism evidence="2 3">
    <name type="scientific">Burkholderia aenigmatica</name>
    <dbReference type="NCBI Taxonomy" id="2015348"/>
    <lineage>
        <taxon>Bacteria</taxon>
        <taxon>Pseudomonadati</taxon>
        <taxon>Pseudomonadota</taxon>
        <taxon>Betaproteobacteria</taxon>
        <taxon>Burkholderiales</taxon>
        <taxon>Burkholderiaceae</taxon>
        <taxon>Burkholderia</taxon>
        <taxon>Burkholderia cepacia complex</taxon>
    </lineage>
</organism>
<dbReference type="RefSeq" id="WP_174959633.1">
    <property type="nucleotide sequence ID" value="NZ_CABVQG010000021.1"/>
</dbReference>
<dbReference type="InterPro" id="IPR044925">
    <property type="entry name" value="His-Me_finger_sf"/>
</dbReference>
<reference evidence="2 3" key="1">
    <citation type="submission" date="2019-09" db="EMBL/GenBank/DDBJ databases">
        <authorList>
            <person name="Depoorter E."/>
        </authorList>
    </citation>
    <scope>NUCLEOTIDE SEQUENCE [LARGE SCALE GENOMIC DNA]</scope>
    <source>
        <strain evidence="2 3">R-17378</strain>
    </source>
</reference>
<name>A0ABY6Y2K0_9BURK</name>
<proteinExistence type="predicted"/>
<sequence>MSAGEDSASFKGGTVIDKDGYVRVRGSGRFQLQHRLVAEAALGRPLKRGEVVHHINGVRTDNRPENLLICTDAYHRLIHAREDALAATGNPTSRRCIYCSQYDVPAAMTMNTQGKHYHKACAAAYQRKRKARNSQ</sequence>
<evidence type="ECO:0000313" key="2">
    <source>
        <dbReference type="EMBL" id="VWD01706.1"/>
    </source>
</evidence>
<gene>
    <name evidence="2" type="ORF">BLA17378_05283</name>
</gene>
<keyword evidence="3" id="KW-1185">Reference proteome</keyword>
<dbReference type="InterPro" id="IPR003615">
    <property type="entry name" value="HNH_nuc"/>
</dbReference>
<dbReference type="EMBL" id="CABVQG010000021">
    <property type="protein sequence ID" value="VWD01706.1"/>
    <property type="molecule type" value="Genomic_DNA"/>
</dbReference>
<dbReference type="Pfam" id="PF13392">
    <property type="entry name" value="HNH_3"/>
    <property type="match status" value="1"/>
</dbReference>
<dbReference type="SUPFAM" id="SSF54060">
    <property type="entry name" value="His-Me finger endonucleases"/>
    <property type="match status" value="1"/>
</dbReference>